<dbReference type="InterPro" id="IPR027417">
    <property type="entry name" value="P-loop_NTPase"/>
</dbReference>
<proteinExistence type="inferred from homology"/>
<keyword evidence="5 8" id="KW-0067">ATP-binding</keyword>
<dbReference type="SUPFAM" id="SSF52540">
    <property type="entry name" value="P-loop containing nucleoside triphosphate hydrolases"/>
    <property type="match status" value="1"/>
</dbReference>
<dbReference type="InterPro" id="IPR003136">
    <property type="entry name" value="Cytidylate_kin"/>
</dbReference>
<dbReference type="CDD" id="cd02020">
    <property type="entry name" value="CMPK"/>
    <property type="match status" value="1"/>
</dbReference>
<dbReference type="EMBL" id="ADFT01000018">
    <property type="protein sequence ID" value="EFB62435.1"/>
    <property type="molecule type" value="Genomic_DNA"/>
</dbReference>
<dbReference type="GO" id="GO:0005524">
    <property type="term" value="F:ATP binding"/>
    <property type="evidence" value="ECO:0007669"/>
    <property type="project" value="UniProtKB-UniRule"/>
</dbReference>
<organism evidence="10 11">
    <name type="scientific">Lactobacillus gasseri 224-1</name>
    <dbReference type="NCBI Taxonomy" id="679196"/>
    <lineage>
        <taxon>Bacteria</taxon>
        <taxon>Bacillati</taxon>
        <taxon>Bacillota</taxon>
        <taxon>Bacilli</taxon>
        <taxon>Lactobacillales</taxon>
        <taxon>Lactobacillaceae</taxon>
        <taxon>Lactobacillus</taxon>
    </lineage>
</organism>
<keyword evidence="2 8" id="KW-0808">Transferase</keyword>
<comment type="similarity">
    <text evidence="1 8">Belongs to the cytidylate kinase family. Type 1 subfamily.</text>
</comment>
<evidence type="ECO:0000259" key="9">
    <source>
        <dbReference type="Pfam" id="PF02224"/>
    </source>
</evidence>
<dbReference type="HAMAP" id="MF_00238">
    <property type="entry name" value="Cytidyl_kinase_type1"/>
    <property type="match status" value="1"/>
</dbReference>
<dbReference type="GO" id="GO:0036430">
    <property type="term" value="F:CMP kinase activity"/>
    <property type="evidence" value="ECO:0007669"/>
    <property type="project" value="RHEA"/>
</dbReference>
<evidence type="ECO:0000256" key="6">
    <source>
        <dbReference type="ARBA" id="ARBA00047615"/>
    </source>
</evidence>
<comment type="subcellular location">
    <subcellularLocation>
        <location evidence="8">Cytoplasm</location>
    </subcellularLocation>
</comment>
<sequence length="234" mass="26121">MQVAIDGPASAGKSTVAKIIAHNLGYIYIDTGAMYRACTLIAHDNHVDYGDEKAILDLVDKSTIEFKQEDGEQKVYVNGKDVSIAIRTPEITENVSQVSALKSIREKMVELQREMAGKHDVIMDGRDIGTTVLPDAEVKIFLIASVASRAKRRFLDFQEKGIHQDLKDIEHDIEVRDYKDSHREISPLKKAADAIELDTTNLTIDEVVAKISEIIQKKQKIKQKCGKKTSSTLK</sequence>
<accession>D1YJG6</accession>
<evidence type="ECO:0000313" key="10">
    <source>
        <dbReference type="EMBL" id="EFB62435.1"/>
    </source>
</evidence>
<evidence type="ECO:0000256" key="3">
    <source>
        <dbReference type="ARBA" id="ARBA00022741"/>
    </source>
</evidence>
<protein>
    <recommendedName>
        <fullName evidence="8">Cytidylate kinase</fullName>
        <shortName evidence="8">CK</shortName>
        <ecNumber evidence="8">2.7.4.25</ecNumber>
    </recommendedName>
    <alternativeName>
        <fullName evidence="8">Cytidine monophosphate kinase</fullName>
        <shortName evidence="8">CMP kinase</shortName>
    </alternativeName>
</protein>
<feature type="domain" description="Cytidylate kinase" evidence="9">
    <location>
        <begin position="3"/>
        <end position="216"/>
    </location>
</feature>
<dbReference type="GO" id="GO:0005829">
    <property type="term" value="C:cytosol"/>
    <property type="evidence" value="ECO:0007669"/>
    <property type="project" value="TreeGrafter"/>
</dbReference>
<dbReference type="PANTHER" id="PTHR21299">
    <property type="entry name" value="CYTIDYLATE KINASE/PANTOATE-BETA-ALANINE LIGASE"/>
    <property type="match status" value="1"/>
</dbReference>
<dbReference type="NCBIfam" id="TIGR00017">
    <property type="entry name" value="cmk"/>
    <property type="match status" value="1"/>
</dbReference>
<keyword evidence="4 8" id="KW-0418">Kinase</keyword>
<comment type="caution">
    <text evidence="10">The sequence shown here is derived from an EMBL/GenBank/DDBJ whole genome shotgun (WGS) entry which is preliminary data.</text>
</comment>
<name>D1YJG6_LACGS</name>
<dbReference type="GO" id="GO:0036431">
    <property type="term" value="F:dCMP kinase activity"/>
    <property type="evidence" value="ECO:0007669"/>
    <property type="project" value="InterPro"/>
</dbReference>
<keyword evidence="8" id="KW-0963">Cytoplasm</keyword>
<evidence type="ECO:0000256" key="4">
    <source>
        <dbReference type="ARBA" id="ARBA00022777"/>
    </source>
</evidence>
<dbReference type="Proteomes" id="UP000003684">
    <property type="component" value="Unassembled WGS sequence"/>
</dbReference>
<keyword evidence="3 8" id="KW-0547">Nucleotide-binding</keyword>
<evidence type="ECO:0000256" key="7">
    <source>
        <dbReference type="ARBA" id="ARBA00048478"/>
    </source>
</evidence>
<dbReference type="Pfam" id="PF02224">
    <property type="entry name" value="Cytidylate_kin"/>
    <property type="match status" value="1"/>
</dbReference>
<dbReference type="EC" id="2.7.4.25" evidence="8"/>
<evidence type="ECO:0000256" key="5">
    <source>
        <dbReference type="ARBA" id="ARBA00022840"/>
    </source>
</evidence>
<comment type="catalytic activity">
    <reaction evidence="7 8">
        <text>CMP + ATP = CDP + ADP</text>
        <dbReference type="Rhea" id="RHEA:11600"/>
        <dbReference type="ChEBI" id="CHEBI:30616"/>
        <dbReference type="ChEBI" id="CHEBI:58069"/>
        <dbReference type="ChEBI" id="CHEBI:60377"/>
        <dbReference type="ChEBI" id="CHEBI:456216"/>
        <dbReference type="EC" id="2.7.4.25"/>
    </reaction>
</comment>
<comment type="catalytic activity">
    <reaction evidence="6 8">
        <text>dCMP + ATP = dCDP + ADP</text>
        <dbReference type="Rhea" id="RHEA:25094"/>
        <dbReference type="ChEBI" id="CHEBI:30616"/>
        <dbReference type="ChEBI" id="CHEBI:57566"/>
        <dbReference type="ChEBI" id="CHEBI:58593"/>
        <dbReference type="ChEBI" id="CHEBI:456216"/>
        <dbReference type="EC" id="2.7.4.25"/>
    </reaction>
</comment>
<dbReference type="GO" id="GO:0006220">
    <property type="term" value="P:pyrimidine nucleotide metabolic process"/>
    <property type="evidence" value="ECO:0007669"/>
    <property type="project" value="UniProtKB-UniRule"/>
</dbReference>
<reference evidence="10 11" key="1">
    <citation type="submission" date="2009-12" db="EMBL/GenBank/DDBJ databases">
        <title>Genome Sequence of Lactobacillus gasseri 224-1.</title>
        <authorList>
            <person name="Durkin A.S."/>
            <person name="Madupu R."/>
            <person name="Torralba M."/>
            <person name="Methe B."/>
            <person name="Sutton G."/>
            <person name="Strausberg R.L."/>
            <person name="Nelson K.E."/>
        </authorList>
    </citation>
    <scope>NUCLEOTIDE SEQUENCE [LARGE SCALE GENOMIC DNA]</scope>
    <source>
        <strain evidence="10 11">224-1</strain>
    </source>
</reference>
<feature type="binding site" evidence="8">
    <location>
        <begin position="7"/>
        <end position="15"/>
    </location>
    <ligand>
        <name>ATP</name>
        <dbReference type="ChEBI" id="CHEBI:30616"/>
    </ligand>
</feature>
<dbReference type="AlphaFoldDB" id="D1YJG6"/>
<evidence type="ECO:0000256" key="2">
    <source>
        <dbReference type="ARBA" id="ARBA00022679"/>
    </source>
</evidence>
<dbReference type="InterPro" id="IPR011994">
    <property type="entry name" value="Cytidylate_kinase_dom"/>
</dbReference>
<dbReference type="Gene3D" id="3.40.50.300">
    <property type="entry name" value="P-loop containing nucleotide triphosphate hydrolases"/>
    <property type="match status" value="1"/>
</dbReference>
<evidence type="ECO:0000256" key="8">
    <source>
        <dbReference type="HAMAP-Rule" id="MF_00238"/>
    </source>
</evidence>
<dbReference type="PANTHER" id="PTHR21299:SF2">
    <property type="entry name" value="CYTIDYLATE KINASE"/>
    <property type="match status" value="1"/>
</dbReference>
<dbReference type="GO" id="GO:0015949">
    <property type="term" value="P:nucleobase-containing small molecule interconversion"/>
    <property type="evidence" value="ECO:0007669"/>
    <property type="project" value="TreeGrafter"/>
</dbReference>
<gene>
    <name evidence="8 10" type="primary">cmk</name>
    <name evidence="10" type="ORF">HMPREF9209_1073</name>
</gene>
<evidence type="ECO:0000256" key="1">
    <source>
        <dbReference type="ARBA" id="ARBA00009427"/>
    </source>
</evidence>
<evidence type="ECO:0000313" key="11">
    <source>
        <dbReference type="Proteomes" id="UP000003684"/>
    </source>
</evidence>